<comment type="caution">
    <text evidence="1">The sequence shown here is derived from an EMBL/GenBank/DDBJ whole genome shotgun (WGS) entry which is preliminary data.</text>
</comment>
<gene>
    <name evidence="1" type="ORF">ACFPN1_13470</name>
</gene>
<evidence type="ECO:0008006" key="3">
    <source>
        <dbReference type="Google" id="ProtNLM"/>
    </source>
</evidence>
<evidence type="ECO:0000313" key="1">
    <source>
        <dbReference type="EMBL" id="MFC5571070.1"/>
    </source>
</evidence>
<reference evidence="2" key="1">
    <citation type="journal article" date="2019" name="Int. J. Syst. Evol. Microbiol.">
        <title>The Global Catalogue of Microorganisms (GCM) 10K type strain sequencing project: providing services to taxonomists for standard genome sequencing and annotation.</title>
        <authorList>
            <consortium name="The Broad Institute Genomics Platform"/>
            <consortium name="The Broad Institute Genome Sequencing Center for Infectious Disease"/>
            <person name="Wu L."/>
            <person name="Ma J."/>
        </authorList>
    </citation>
    <scope>NUCLEOTIDE SEQUENCE [LARGE SCALE GENOMIC DNA]</scope>
    <source>
        <strain evidence="2">KACC 11407</strain>
    </source>
</reference>
<sequence length="66" mass="7600">MNTQSLHPQPHWSSQDLADAVPRRLSELFAPVLMTFDGADAANGIALSPWAFDWRRREVFTDFRVR</sequence>
<dbReference type="RefSeq" id="WP_386755633.1">
    <property type="nucleotide sequence ID" value="NZ_JBHSNM010000005.1"/>
</dbReference>
<name>A0ABW0SR33_9GAMM</name>
<accession>A0ABW0SR33</accession>
<evidence type="ECO:0000313" key="2">
    <source>
        <dbReference type="Proteomes" id="UP001596036"/>
    </source>
</evidence>
<organism evidence="1 2">
    <name type="scientific">Lysobacter yangpyeongensis</name>
    <dbReference type="NCBI Taxonomy" id="346182"/>
    <lineage>
        <taxon>Bacteria</taxon>
        <taxon>Pseudomonadati</taxon>
        <taxon>Pseudomonadota</taxon>
        <taxon>Gammaproteobacteria</taxon>
        <taxon>Lysobacterales</taxon>
        <taxon>Lysobacteraceae</taxon>
        <taxon>Lysobacter</taxon>
    </lineage>
</organism>
<dbReference type="EMBL" id="JBHSNM010000005">
    <property type="protein sequence ID" value="MFC5571070.1"/>
    <property type="molecule type" value="Genomic_DNA"/>
</dbReference>
<protein>
    <recommendedName>
        <fullName evidence="3">Flavin reductase</fullName>
    </recommendedName>
</protein>
<dbReference type="Proteomes" id="UP001596036">
    <property type="component" value="Unassembled WGS sequence"/>
</dbReference>
<keyword evidence="2" id="KW-1185">Reference proteome</keyword>
<proteinExistence type="predicted"/>